<dbReference type="EMBL" id="CP036262">
    <property type="protein sequence ID" value="QDS95971.1"/>
    <property type="molecule type" value="Genomic_DNA"/>
</dbReference>
<organism evidence="1 2">
    <name type="scientific">Roseimaritima multifibrata</name>
    <dbReference type="NCBI Taxonomy" id="1930274"/>
    <lineage>
        <taxon>Bacteria</taxon>
        <taxon>Pseudomonadati</taxon>
        <taxon>Planctomycetota</taxon>
        <taxon>Planctomycetia</taxon>
        <taxon>Pirellulales</taxon>
        <taxon>Pirellulaceae</taxon>
        <taxon>Roseimaritima</taxon>
    </lineage>
</organism>
<proteinExistence type="predicted"/>
<name>A0A517MM69_9BACT</name>
<sequence length="56" mass="6060">MRLDRTLHRFFNIYSVGAKITANDLLRTASLQLGLVGKGPTTVAIAATSGERREDG</sequence>
<dbReference type="Proteomes" id="UP000320672">
    <property type="component" value="Chromosome"/>
</dbReference>
<accession>A0A517MM69</accession>
<evidence type="ECO:0000313" key="1">
    <source>
        <dbReference type="EMBL" id="QDS95971.1"/>
    </source>
</evidence>
<gene>
    <name evidence="1" type="ORF">FF011L_47730</name>
</gene>
<protein>
    <submittedName>
        <fullName evidence="1">Uncharacterized protein</fullName>
    </submittedName>
</protein>
<evidence type="ECO:0000313" key="2">
    <source>
        <dbReference type="Proteomes" id="UP000320672"/>
    </source>
</evidence>
<reference evidence="1 2" key="1">
    <citation type="submission" date="2019-02" db="EMBL/GenBank/DDBJ databases">
        <title>Deep-cultivation of Planctomycetes and their phenomic and genomic characterization uncovers novel biology.</title>
        <authorList>
            <person name="Wiegand S."/>
            <person name="Jogler M."/>
            <person name="Boedeker C."/>
            <person name="Pinto D."/>
            <person name="Vollmers J."/>
            <person name="Rivas-Marin E."/>
            <person name="Kohn T."/>
            <person name="Peeters S.H."/>
            <person name="Heuer A."/>
            <person name="Rast P."/>
            <person name="Oberbeckmann S."/>
            <person name="Bunk B."/>
            <person name="Jeske O."/>
            <person name="Meyerdierks A."/>
            <person name="Storesund J.E."/>
            <person name="Kallscheuer N."/>
            <person name="Luecker S."/>
            <person name="Lage O.M."/>
            <person name="Pohl T."/>
            <person name="Merkel B.J."/>
            <person name="Hornburger P."/>
            <person name="Mueller R.-W."/>
            <person name="Bruemmer F."/>
            <person name="Labrenz M."/>
            <person name="Spormann A.M."/>
            <person name="Op den Camp H."/>
            <person name="Overmann J."/>
            <person name="Amann R."/>
            <person name="Jetten M.S.M."/>
            <person name="Mascher T."/>
            <person name="Medema M.H."/>
            <person name="Devos D.P."/>
            <person name="Kaster A.-K."/>
            <person name="Ovreas L."/>
            <person name="Rohde M."/>
            <person name="Galperin M.Y."/>
            <person name="Jogler C."/>
        </authorList>
    </citation>
    <scope>NUCLEOTIDE SEQUENCE [LARGE SCALE GENOMIC DNA]</scope>
    <source>
        <strain evidence="1 2">FF011L</strain>
    </source>
</reference>
<dbReference type="AlphaFoldDB" id="A0A517MM69"/>
<keyword evidence="2" id="KW-1185">Reference proteome</keyword>
<dbReference type="KEGG" id="rml:FF011L_47730"/>